<organism evidence="2 3">
    <name type="scientific">Eubacterium plexicaudatum ASF492</name>
    <dbReference type="NCBI Taxonomy" id="1235802"/>
    <lineage>
        <taxon>Bacteria</taxon>
        <taxon>Bacillati</taxon>
        <taxon>Bacillota</taxon>
        <taxon>Clostridia</taxon>
        <taxon>Eubacteriales</taxon>
        <taxon>Eubacteriaceae</taxon>
        <taxon>Eubacterium</taxon>
    </lineage>
</organism>
<feature type="compositionally biased region" description="Basic and acidic residues" evidence="1">
    <location>
        <begin position="251"/>
        <end position="293"/>
    </location>
</feature>
<dbReference type="PATRIC" id="fig|1235802.3.peg.4125"/>
<dbReference type="EMBL" id="AQFT01000119">
    <property type="protein sequence ID" value="EMZ22663.1"/>
    <property type="molecule type" value="Genomic_DNA"/>
</dbReference>
<feature type="region of interest" description="Disordered" evidence="1">
    <location>
        <begin position="248"/>
        <end position="301"/>
    </location>
</feature>
<protein>
    <submittedName>
        <fullName evidence="2">Uncharacterized protein</fullName>
    </submittedName>
</protein>
<name>N2A890_9FIRM</name>
<sequence length="344" mass="39795">MGNNIQFFTGLRPSFNNMQTDMFGRKQRQASTGPASLLTGKFDPIEQKRDLAKKRALKLVSDAFSGEKKIDDDIQARLDLIKQYESQVGESNRGLRQIDDNMEALRQEYGVDKDSQEQKDLEMLIEYRRLSTRDPEQLKNAMTPEEQERVWELYAQGKGNGYTEYQQRAMDMDLGKEPLLDQLEEAKKGMIEENAAIRGIQRERLKYHPILDAVQQSEEIMENAGKEISGMLVDEAVDHIDDKFEEELEKAEEKKEEKKEEEEKIEEIKERREELEVLADPDKAEKEHNRTQEDSDPISGDVLTEAILKMNNVKNDVQQEVSDMMSKMKLVAEDLKGLEVDEMI</sequence>
<comment type="caution">
    <text evidence="2">The sequence shown here is derived from an EMBL/GenBank/DDBJ whole genome shotgun (WGS) entry which is preliminary data.</text>
</comment>
<accession>N2A890</accession>
<evidence type="ECO:0000313" key="3">
    <source>
        <dbReference type="Proteomes" id="UP000012589"/>
    </source>
</evidence>
<keyword evidence="3" id="KW-1185">Reference proteome</keyword>
<dbReference type="AlphaFoldDB" id="N2A890"/>
<proteinExistence type="predicted"/>
<evidence type="ECO:0000313" key="2">
    <source>
        <dbReference type="EMBL" id="EMZ22663.1"/>
    </source>
</evidence>
<gene>
    <name evidence="2" type="ORF">C823_03904</name>
</gene>
<evidence type="ECO:0000256" key="1">
    <source>
        <dbReference type="SAM" id="MobiDB-lite"/>
    </source>
</evidence>
<dbReference type="Proteomes" id="UP000012589">
    <property type="component" value="Unassembled WGS sequence"/>
</dbReference>
<reference evidence="2 3" key="1">
    <citation type="journal article" date="2014" name="Genome Announc.">
        <title>Draft genome sequences of the altered schaedler flora, a defined bacterial community from gnotobiotic mice.</title>
        <authorList>
            <person name="Wannemuehler M.J."/>
            <person name="Overstreet A.M."/>
            <person name="Ward D.V."/>
            <person name="Phillips G.J."/>
        </authorList>
    </citation>
    <scope>NUCLEOTIDE SEQUENCE [LARGE SCALE GENOMIC DNA]</scope>
    <source>
        <strain evidence="2 3">ASF492</strain>
    </source>
</reference>
<dbReference type="eggNOG" id="COG3064">
    <property type="taxonomic scope" value="Bacteria"/>
</dbReference>
<dbReference type="STRING" id="1235802.C823_03904"/>
<dbReference type="OrthoDB" id="1997688at2"/>
<dbReference type="HOGENOM" id="CLU_069334_0_0_9"/>